<evidence type="ECO:0000313" key="10">
    <source>
        <dbReference type="EMBL" id="JAS47953.1"/>
    </source>
</evidence>
<evidence type="ECO:0000256" key="4">
    <source>
        <dbReference type="ARBA" id="ARBA00022602"/>
    </source>
</evidence>
<dbReference type="InterPro" id="IPR032675">
    <property type="entry name" value="LRR_dom_sf"/>
</dbReference>
<dbReference type="EMBL" id="GECZ01002964">
    <property type="protein sequence ID" value="JAS66805.1"/>
    <property type="molecule type" value="Transcribed_RNA"/>
</dbReference>
<evidence type="ECO:0000256" key="7">
    <source>
        <dbReference type="ARBA" id="ARBA00031267"/>
    </source>
</evidence>
<dbReference type="SUPFAM" id="SSF48439">
    <property type="entry name" value="Protein prenylyltransferase"/>
    <property type="match status" value="1"/>
</dbReference>
<dbReference type="PANTHER" id="PTHR11129:SF2">
    <property type="entry name" value="GERANYLGERANYL TRANSFERASE TYPE-2 SUBUNIT ALPHA"/>
    <property type="match status" value="1"/>
</dbReference>
<evidence type="ECO:0000256" key="6">
    <source>
        <dbReference type="ARBA" id="ARBA00022737"/>
    </source>
</evidence>
<dbReference type="PANTHER" id="PTHR11129">
    <property type="entry name" value="PROTEIN FARNESYLTRANSFERASE ALPHA SUBUNIT/RAB GERANYLGERANYL TRANSFERASE ALPHA SUBUNIT"/>
    <property type="match status" value="1"/>
</dbReference>
<comment type="catalytic activity">
    <reaction evidence="8 9">
        <text>geranylgeranyl diphosphate + L-cysteinyl-[protein] = S-geranylgeranyl-L-cysteinyl-[protein] + diphosphate</text>
        <dbReference type="Rhea" id="RHEA:21240"/>
        <dbReference type="Rhea" id="RHEA-COMP:10131"/>
        <dbReference type="Rhea" id="RHEA-COMP:11537"/>
        <dbReference type="ChEBI" id="CHEBI:29950"/>
        <dbReference type="ChEBI" id="CHEBI:33019"/>
        <dbReference type="ChEBI" id="CHEBI:57533"/>
        <dbReference type="ChEBI" id="CHEBI:86021"/>
        <dbReference type="EC" id="2.5.1.60"/>
    </reaction>
</comment>
<evidence type="ECO:0000256" key="8">
    <source>
        <dbReference type="ARBA" id="ARBA00047658"/>
    </source>
</evidence>
<keyword evidence="6" id="KW-0677">Repeat</keyword>
<accession>A0A1B6FDA8</accession>
<dbReference type="FunFam" id="1.25.40.120:FF:000035">
    <property type="entry name" value="Geranylgeranyl transferase type-2 subunit alpha"/>
    <property type="match status" value="1"/>
</dbReference>
<evidence type="ECO:0000313" key="11">
    <source>
        <dbReference type="EMBL" id="JAS66805.1"/>
    </source>
</evidence>
<dbReference type="AlphaFoldDB" id="A0A1B6FDA8"/>
<evidence type="ECO:0000256" key="5">
    <source>
        <dbReference type="ARBA" id="ARBA00022679"/>
    </source>
</evidence>
<name>A0A1B6FDA8_9HEMI</name>
<dbReference type="GO" id="GO:0097354">
    <property type="term" value="P:prenylation"/>
    <property type="evidence" value="ECO:0007669"/>
    <property type="project" value="UniProtKB-UniRule"/>
</dbReference>
<dbReference type="Gene3D" id="3.80.10.10">
    <property type="entry name" value="Ribonuclease Inhibitor"/>
    <property type="match status" value="1"/>
</dbReference>
<gene>
    <name evidence="11" type="ORF">g.26759</name>
    <name evidence="10" type="ORF">g.26760</name>
</gene>
<dbReference type="PROSITE" id="PS51147">
    <property type="entry name" value="PFTA"/>
    <property type="match status" value="4"/>
</dbReference>
<dbReference type="InterPro" id="IPR002088">
    <property type="entry name" value="Prenyl_trans_a"/>
</dbReference>
<keyword evidence="5 9" id="KW-0808">Transferase</keyword>
<dbReference type="Pfam" id="PF01239">
    <property type="entry name" value="PPTA"/>
    <property type="match status" value="4"/>
</dbReference>
<reference evidence="10" key="1">
    <citation type="submission" date="2015-11" db="EMBL/GenBank/DDBJ databases">
        <title>De novo transcriptome assembly of four potential Pierce s Disease insect vectors from Arizona vineyards.</title>
        <authorList>
            <person name="Tassone E.E."/>
        </authorList>
    </citation>
    <scope>NUCLEOTIDE SEQUENCE</scope>
</reference>
<evidence type="ECO:0000256" key="3">
    <source>
        <dbReference type="ARBA" id="ARBA00014772"/>
    </source>
</evidence>
<evidence type="ECO:0000256" key="2">
    <source>
        <dbReference type="ARBA" id="ARBA00012656"/>
    </source>
</evidence>
<dbReference type="GO" id="GO:0004663">
    <property type="term" value="F:Rab geranylgeranyltransferase activity"/>
    <property type="evidence" value="ECO:0007669"/>
    <property type="project" value="UniProtKB-UniRule"/>
</dbReference>
<evidence type="ECO:0000256" key="9">
    <source>
        <dbReference type="RuleBase" id="RU367120"/>
    </source>
</evidence>
<evidence type="ECO:0000256" key="1">
    <source>
        <dbReference type="ARBA" id="ARBA00006734"/>
    </source>
</evidence>
<dbReference type="Gene3D" id="1.25.40.120">
    <property type="entry name" value="Protein prenylyltransferase"/>
    <property type="match status" value="1"/>
</dbReference>
<keyword evidence="4 9" id="KW-0637">Prenyltransferase</keyword>
<dbReference type="GO" id="GO:0005968">
    <property type="term" value="C:Rab-protein geranylgeranyltransferase complex"/>
    <property type="evidence" value="ECO:0007669"/>
    <property type="project" value="TreeGrafter"/>
</dbReference>
<protein>
    <recommendedName>
        <fullName evidence="3 9">Geranylgeranyl transferase type-2 subunit alpha</fullName>
        <ecNumber evidence="2 9">2.5.1.60</ecNumber>
    </recommendedName>
    <alternativeName>
        <fullName evidence="7 9">Geranylgeranyl transferase type II subunit alpha</fullName>
    </alternativeName>
</protein>
<organism evidence="10">
    <name type="scientific">Cuerna arida</name>
    <dbReference type="NCBI Taxonomy" id="1464854"/>
    <lineage>
        <taxon>Eukaryota</taxon>
        <taxon>Metazoa</taxon>
        <taxon>Ecdysozoa</taxon>
        <taxon>Arthropoda</taxon>
        <taxon>Hexapoda</taxon>
        <taxon>Insecta</taxon>
        <taxon>Pterygota</taxon>
        <taxon>Neoptera</taxon>
        <taxon>Paraneoptera</taxon>
        <taxon>Hemiptera</taxon>
        <taxon>Auchenorrhyncha</taxon>
        <taxon>Membracoidea</taxon>
        <taxon>Cicadellidae</taxon>
        <taxon>Cicadellinae</taxon>
        <taxon>Proconiini</taxon>
        <taxon>Cuerna</taxon>
    </lineage>
</organism>
<dbReference type="EC" id="2.5.1.60" evidence="2 9"/>
<dbReference type="Gene3D" id="2.60.40.1130">
    <property type="entry name" value="Rab geranylgeranyltransferase alpha-subunit, insert domain"/>
    <property type="match status" value="1"/>
</dbReference>
<proteinExistence type="inferred from homology"/>
<dbReference type="EMBL" id="GECZ01021816">
    <property type="protein sequence ID" value="JAS47953.1"/>
    <property type="molecule type" value="Transcribed_RNA"/>
</dbReference>
<dbReference type="SUPFAM" id="SSF52058">
    <property type="entry name" value="L domain-like"/>
    <property type="match status" value="1"/>
</dbReference>
<sequence>MHGRVKVRTTAEQDEIKRRERAEKVKLYKAGMSLAFDMREKGEKNEKGLSVSAKLLAPNPDIYTLWNIRREIILHLKTLKSDDEFAQVMEDELRLTEICLKNQPKSYGTWHHRCWVLDNMTNPPWKTELALCDKYLSYDDRNFHCWDYRRFVVKRSGVSAEEELKFTDEKIAENFSNYSAWHLRSNLLPQVHPDPNGLKPIEDNQHKHELELVTSAAFTDPYDQSAWFYQRWLLGRHTPELRITHVIATKKVVCLSFNRSVSPMSSDIMVKAYGDNAWQTVDGEISSYVWKRTFVDATTVSEVAKVPVELVVREDVRQSASLAVDGEQACYWEQPVFEASFSPGVTEVLRNVLDSCQTLLELEPDTKWPLLTSVSLMQAIDRKKYKAEVLKYLDLLAKIDHLRANYYSDLKSRCVMEHQLEEWDVGNDFCLVSSGLTALYHSQCLLPARHVDLRQNSLARSLPRLASLQFCQVLILDENGLKNLEGFPSLPNLQTLSVKKNQLCLPENIEPYITLCSALINVFIDDNPLSATHEYCNGSFVKVPK</sequence>
<comment type="function">
    <text evidence="9">Catalyzes the transfer of a geranyl-geranyl moiety from geranyl-geranyl pyrophosphate to cysteines occuring in specific C-terminal amino acid sequences.</text>
</comment>
<comment type="similarity">
    <text evidence="1 9">Belongs to the protein prenyltransferase subunit alpha family.</text>
</comment>